<evidence type="ECO:0000313" key="1">
    <source>
        <dbReference type="EMBL" id="ATQ84293.1"/>
    </source>
</evidence>
<keyword evidence="1" id="KW-0614">Plasmid</keyword>
<geneLocation type="plasmid" evidence="1">
    <name>pYHS2</name>
</geneLocation>
<organism evidence="1">
    <name type="scientific">Faucicola osloensis</name>
    <name type="common">Moraxella osloensis</name>
    <dbReference type="NCBI Taxonomy" id="34062"/>
    <lineage>
        <taxon>Bacteria</taxon>
        <taxon>Pseudomonadati</taxon>
        <taxon>Pseudomonadota</taxon>
        <taxon>Gammaproteobacteria</taxon>
        <taxon>Moraxellales</taxon>
        <taxon>Moraxellaceae</taxon>
        <taxon>Faucicola</taxon>
    </lineage>
</organism>
<reference evidence="1" key="1">
    <citation type="submission" date="2017-10" db="EMBL/GenBank/DDBJ databases">
        <title>Complete Genome Sequence from Moraxella oslensis YHS isolated from human skin.</title>
        <authorList>
            <person name="Lee K."/>
            <person name="Lim J.Y."/>
            <person name="Hwang I."/>
        </authorList>
    </citation>
    <scope>NUCLEOTIDE SEQUENCE</scope>
    <source>
        <strain evidence="1">YHS</strain>
        <plasmid evidence="1">pYHS2</plasmid>
    </source>
</reference>
<accession>A0A2D2E4T3</accession>
<sequence length="131" mass="14899">MSKYLNKSAEQLQKELAEIQQALEQKEKVEIAAIGAIFSRFLKSIDDAKSAKYHLNIIEKHAEKSEKKALKILINKLKTIRDFESLENNLQRTTNNSMQDNSKIHQNLATNSINNHSDGSSINPETKNFNS</sequence>
<gene>
    <name evidence="1" type="ORF">YHS_10145</name>
</gene>
<proteinExistence type="predicted"/>
<dbReference type="EMBL" id="CP024178">
    <property type="protein sequence ID" value="ATQ84293.1"/>
    <property type="molecule type" value="Genomic_DNA"/>
</dbReference>
<dbReference type="AlphaFoldDB" id="A0A2D2E4T3"/>
<protein>
    <submittedName>
        <fullName evidence="1">Uncharacterized protein</fullName>
    </submittedName>
</protein>
<name>A0A2D2E4T3_FAUOS</name>